<accession>A0A9P7VEZ8</accession>
<evidence type="ECO:0000313" key="3">
    <source>
        <dbReference type="Proteomes" id="UP000812287"/>
    </source>
</evidence>
<keyword evidence="3" id="KW-1185">Reference proteome</keyword>
<feature type="domain" description="EAL" evidence="1">
    <location>
        <begin position="1"/>
        <end position="74"/>
    </location>
</feature>
<dbReference type="RefSeq" id="XP_043032843.1">
    <property type="nucleotide sequence ID" value="XM_043187650.1"/>
</dbReference>
<dbReference type="Proteomes" id="UP000812287">
    <property type="component" value="Unassembled WGS sequence"/>
</dbReference>
<reference evidence="2" key="1">
    <citation type="submission" date="2020-11" db="EMBL/GenBank/DDBJ databases">
        <title>Adaptations for nitrogen fixation in a non-lichenized fungal sporocarp promotes dispersal by wood-feeding termites.</title>
        <authorList>
            <consortium name="DOE Joint Genome Institute"/>
            <person name="Koch R.A."/>
            <person name="Yoon G."/>
            <person name="Arayal U."/>
            <person name="Lail K."/>
            <person name="Amirebrahimi M."/>
            <person name="Labutti K."/>
            <person name="Lipzen A."/>
            <person name="Riley R."/>
            <person name="Barry K."/>
            <person name="Henrissat B."/>
            <person name="Grigoriev I.V."/>
            <person name="Herr J.R."/>
            <person name="Aime M.C."/>
        </authorList>
    </citation>
    <scope>NUCLEOTIDE SEQUENCE</scope>
    <source>
        <strain evidence="2">MCA 3950</strain>
    </source>
</reference>
<dbReference type="PROSITE" id="PS50883">
    <property type="entry name" value="EAL"/>
    <property type="match status" value="1"/>
</dbReference>
<comment type="caution">
    <text evidence="2">The sequence shown here is derived from an EMBL/GenBank/DDBJ whole genome shotgun (WGS) entry which is preliminary data.</text>
</comment>
<name>A0A9P7VEZ8_9AGAR</name>
<evidence type="ECO:0000313" key="2">
    <source>
        <dbReference type="EMBL" id="KAG7439343.1"/>
    </source>
</evidence>
<dbReference type="InterPro" id="IPR001633">
    <property type="entry name" value="EAL_dom"/>
</dbReference>
<proteinExistence type="predicted"/>
<dbReference type="AlphaFoldDB" id="A0A9P7VEZ8"/>
<evidence type="ECO:0000259" key="1">
    <source>
        <dbReference type="PROSITE" id="PS50883"/>
    </source>
</evidence>
<organism evidence="2 3">
    <name type="scientific">Guyanagaster necrorhizus</name>
    <dbReference type="NCBI Taxonomy" id="856835"/>
    <lineage>
        <taxon>Eukaryota</taxon>
        <taxon>Fungi</taxon>
        <taxon>Dikarya</taxon>
        <taxon>Basidiomycota</taxon>
        <taxon>Agaricomycotina</taxon>
        <taxon>Agaricomycetes</taxon>
        <taxon>Agaricomycetidae</taxon>
        <taxon>Agaricales</taxon>
        <taxon>Marasmiineae</taxon>
        <taxon>Physalacriaceae</taxon>
        <taxon>Guyanagaster</taxon>
    </lineage>
</organism>
<protein>
    <recommendedName>
        <fullName evidence="1">EAL domain-containing protein</fullName>
    </recommendedName>
</protein>
<dbReference type="GeneID" id="66109947"/>
<gene>
    <name evidence="2" type="ORF">BT62DRAFT_939070</name>
</gene>
<dbReference type="EMBL" id="MU250599">
    <property type="protein sequence ID" value="KAG7439343.1"/>
    <property type="molecule type" value="Genomic_DNA"/>
</dbReference>
<sequence length="74" mass="8221">MKSTLSNIPNIVRSATKESSAALGYVRGIIISMASSLANRNLSQGIDIDEIDNRLEVSCEPWWLQNCMNGRPQR</sequence>